<name>A0A2T0BFK8_9CLOT</name>
<proteinExistence type="predicted"/>
<organism evidence="2 3">
    <name type="scientific">Clostridium vincentii</name>
    <dbReference type="NCBI Taxonomy" id="52704"/>
    <lineage>
        <taxon>Bacteria</taxon>
        <taxon>Bacillati</taxon>
        <taxon>Bacillota</taxon>
        <taxon>Clostridia</taxon>
        <taxon>Eubacteriales</taxon>
        <taxon>Clostridiaceae</taxon>
        <taxon>Clostridium</taxon>
    </lineage>
</organism>
<keyword evidence="3" id="KW-1185">Reference proteome</keyword>
<dbReference type="Gene3D" id="1.10.3210.10">
    <property type="entry name" value="Hypothetical protein af1432"/>
    <property type="match status" value="1"/>
</dbReference>
<dbReference type="InterPro" id="IPR048950">
    <property type="entry name" value="Ppx_GppA_C"/>
</dbReference>
<dbReference type="AlphaFoldDB" id="A0A2T0BFK8"/>
<protein>
    <recommendedName>
        <fullName evidence="1">HD/PDEase domain-containing protein</fullName>
    </recommendedName>
</protein>
<feature type="domain" description="HD/PDEase" evidence="1">
    <location>
        <begin position="17"/>
        <end position="147"/>
    </location>
</feature>
<comment type="caution">
    <text evidence="2">The sequence shown here is derived from an EMBL/GenBank/DDBJ whole genome shotgun (WGS) entry which is preliminary data.</text>
</comment>
<evidence type="ECO:0000259" key="1">
    <source>
        <dbReference type="SMART" id="SM00471"/>
    </source>
</evidence>
<reference evidence="2 3" key="1">
    <citation type="submission" date="2018-03" db="EMBL/GenBank/DDBJ databases">
        <title>Genome sequence of Clostridium vincentii DSM 10228.</title>
        <authorList>
            <person name="Poehlein A."/>
            <person name="Daniel R."/>
        </authorList>
    </citation>
    <scope>NUCLEOTIDE SEQUENCE [LARGE SCALE GENOMIC DNA]</scope>
    <source>
        <strain evidence="2 3">DSM 10228</strain>
    </source>
</reference>
<dbReference type="CDD" id="cd00077">
    <property type="entry name" value="HDc"/>
    <property type="match status" value="1"/>
</dbReference>
<dbReference type="EMBL" id="PVXQ01000014">
    <property type="protein sequence ID" value="PRR82613.1"/>
    <property type="molecule type" value="Genomic_DNA"/>
</dbReference>
<dbReference type="NCBIfam" id="TIGR00277">
    <property type="entry name" value="HDIG"/>
    <property type="match status" value="1"/>
</dbReference>
<dbReference type="InterPro" id="IPR003607">
    <property type="entry name" value="HD/PDEase_dom"/>
</dbReference>
<dbReference type="SUPFAM" id="SSF109604">
    <property type="entry name" value="HD-domain/PDEase-like"/>
    <property type="match status" value="1"/>
</dbReference>
<gene>
    <name evidence="2" type="ORF">CLVI_15800</name>
</gene>
<evidence type="ECO:0000313" key="2">
    <source>
        <dbReference type="EMBL" id="PRR82613.1"/>
    </source>
</evidence>
<dbReference type="Pfam" id="PF21447">
    <property type="entry name" value="Ppx-GppA_III"/>
    <property type="match status" value="1"/>
</dbReference>
<evidence type="ECO:0000313" key="3">
    <source>
        <dbReference type="Proteomes" id="UP000239471"/>
    </source>
</evidence>
<dbReference type="OrthoDB" id="155250at2"/>
<dbReference type="RefSeq" id="WP_106059571.1">
    <property type="nucleotide sequence ID" value="NZ_PVXQ01000014.1"/>
</dbReference>
<sequence>MSYLDTSKVLALSKNFSEEKVLSHEIRVSYFANLLFDSLINNKELDDIDKELLISSALLHDIGKSKDKRLHNRSSMDIIMDDLSFKETLKGLQEPIAIIAYSHRRELHGDLYFFNKDISSRLLIIISLLRLADVLDFYKDPNYKINKITSGSHNIIIKTNIPYSFSFEKSLNNKKLLFEERFRKSLKITFK</sequence>
<dbReference type="Proteomes" id="UP000239471">
    <property type="component" value="Unassembled WGS sequence"/>
</dbReference>
<dbReference type="SMART" id="SM00471">
    <property type="entry name" value="HDc"/>
    <property type="match status" value="1"/>
</dbReference>
<accession>A0A2T0BFK8</accession>
<dbReference type="InterPro" id="IPR006675">
    <property type="entry name" value="HDIG_dom"/>
</dbReference>